<gene>
    <name evidence="2" type="ORF">GGR39_002758</name>
</gene>
<dbReference type="SUPFAM" id="SSF101386">
    <property type="entry name" value="all-alpha NTP pyrophosphatases"/>
    <property type="match status" value="2"/>
</dbReference>
<dbReference type="PANTHER" id="PTHR30522:SF0">
    <property type="entry name" value="NUCLEOSIDE TRIPHOSPHATE PYROPHOSPHOHYDROLASE"/>
    <property type="match status" value="1"/>
</dbReference>
<keyword evidence="2" id="KW-0378">Hydrolase</keyword>
<dbReference type="GO" id="GO:0046076">
    <property type="term" value="P:dTTP catabolic process"/>
    <property type="evidence" value="ECO:0007669"/>
    <property type="project" value="TreeGrafter"/>
</dbReference>
<evidence type="ECO:0000313" key="3">
    <source>
        <dbReference type="Proteomes" id="UP000561459"/>
    </source>
</evidence>
<sequence>MPATITILHNTDYRTAMREVAATPLDRLIAIMARLRDPVSGCEWDREQTFATIAPYTIEEAYEVADAIQRSDMSDLREELGDLLLQVLFHSRMAEEAGAFGFMDVAAASSAKLEARHPHIFGTDKQAVTQTQRWEAIKEAERSAKGASSALDGVAAALPALMRAEKLQKRAARVGFDWPDSTGPRAKVLEEMDELARAETAEERLLEAGDLLFAAVNVLRKEGIAPEDALRAANAKFERRFRMMEQQAAASGSEFRDLGLDDQEALWLHAKTLERGETP</sequence>
<accession>A0A7W6C2R9</accession>
<dbReference type="CDD" id="cd11528">
    <property type="entry name" value="NTP-PPase_MazG_Nterm"/>
    <property type="match status" value="1"/>
</dbReference>
<dbReference type="GO" id="GO:0046052">
    <property type="term" value="P:UTP catabolic process"/>
    <property type="evidence" value="ECO:0007669"/>
    <property type="project" value="TreeGrafter"/>
</dbReference>
<evidence type="ECO:0000313" key="2">
    <source>
        <dbReference type="EMBL" id="MBB3941090.1"/>
    </source>
</evidence>
<dbReference type="FunFam" id="1.10.287.1080:FF:000001">
    <property type="entry name" value="Nucleoside triphosphate pyrophosphohydrolase"/>
    <property type="match status" value="1"/>
</dbReference>
<dbReference type="NCBIfam" id="NF007113">
    <property type="entry name" value="PRK09562.1"/>
    <property type="match status" value="1"/>
</dbReference>
<dbReference type="Pfam" id="PF03819">
    <property type="entry name" value="MazG"/>
    <property type="match status" value="1"/>
</dbReference>
<dbReference type="CDD" id="cd11529">
    <property type="entry name" value="NTP-PPase_MazG_Cterm"/>
    <property type="match status" value="1"/>
</dbReference>
<proteinExistence type="predicted"/>
<dbReference type="Proteomes" id="UP000561459">
    <property type="component" value="Unassembled WGS sequence"/>
</dbReference>
<dbReference type="GO" id="GO:0046081">
    <property type="term" value="P:dUTP catabolic process"/>
    <property type="evidence" value="ECO:0007669"/>
    <property type="project" value="TreeGrafter"/>
</dbReference>
<evidence type="ECO:0000259" key="1">
    <source>
        <dbReference type="Pfam" id="PF03819"/>
    </source>
</evidence>
<keyword evidence="3" id="KW-1185">Reference proteome</keyword>
<dbReference type="NCBIfam" id="TIGR00444">
    <property type="entry name" value="mazG"/>
    <property type="match status" value="1"/>
</dbReference>
<dbReference type="PANTHER" id="PTHR30522">
    <property type="entry name" value="NUCLEOSIDE TRIPHOSPHATE PYROPHOSPHOHYDROLASE"/>
    <property type="match status" value="1"/>
</dbReference>
<dbReference type="InterPro" id="IPR004518">
    <property type="entry name" value="MazG-like_dom"/>
</dbReference>
<dbReference type="EMBL" id="JACIDY010000007">
    <property type="protein sequence ID" value="MBB3941090.1"/>
    <property type="molecule type" value="Genomic_DNA"/>
</dbReference>
<dbReference type="InterPro" id="IPR048011">
    <property type="entry name" value="NTP-PPase_MazG-like_C"/>
</dbReference>
<dbReference type="GO" id="GO:0047693">
    <property type="term" value="F:ATP diphosphatase activity"/>
    <property type="evidence" value="ECO:0007669"/>
    <property type="project" value="UniProtKB-EC"/>
</dbReference>
<protein>
    <submittedName>
        <fullName evidence="2">ATP diphosphatase</fullName>
        <ecNumber evidence="2">3.6.1.8</ecNumber>
    </submittedName>
</protein>
<dbReference type="EC" id="3.6.1.8" evidence="2"/>
<organism evidence="2 3">
    <name type="scientific">Novosphingobium fluoreni</name>
    <dbReference type="NCBI Taxonomy" id="1391222"/>
    <lineage>
        <taxon>Bacteria</taxon>
        <taxon>Pseudomonadati</taxon>
        <taxon>Pseudomonadota</taxon>
        <taxon>Alphaproteobacteria</taxon>
        <taxon>Sphingomonadales</taxon>
        <taxon>Sphingomonadaceae</taxon>
        <taxon>Novosphingobium</taxon>
    </lineage>
</organism>
<dbReference type="InterPro" id="IPR011551">
    <property type="entry name" value="NTP_PyrPHydrolase_MazG"/>
</dbReference>
<feature type="domain" description="NTP pyrophosphohydrolase MazG-like" evidence="1">
    <location>
        <begin position="48"/>
        <end position="121"/>
    </location>
</feature>
<dbReference type="GO" id="GO:0046061">
    <property type="term" value="P:dATP catabolic process"/>
    <property type="evidence" value="ECO:0007669"/>
    <property type="project" value="TreeGrafter"/>
</dbReference>
<dbReference type="GO" id="GO:0046047">
    <property type="term" value="P:TTP catabolic process"/>
    <property type="evidence" value="ECO:0007669"/>
    <property type="project" value="TreeGrafter"/>
</dbReference>
<dbReference type="AlphaFoldDB" id="A0A7W6C2R9"/>
<dbReference type="GO" id="GO:0006203">
    <property type="term" value="P:dGTP catabolic process"/>
    <property type="evidence" value="ECO:0007669"/>
    <property type="project" value="TreeGrafter"/>
</dbReference>
<dbReference type="Gene3D" id="1.10.287.1080">
    <property type="entry name" value="MazG-like"/>
    <property type="match status" value="2"/>
</dbReference>
<name>A0A7W6C2R9_9SPHN</name>
<reference evidence="2 3" key="1">
    <citation type="submission" date="2020-08" db="EMBL/GenBank/DDBJ databases">
        <title>Genomic Encyclopedia of Type Strains, Phase IV (KMG-IV): sequencing the most valuable type-strain genomes for metagenomic binning, comparative biology and taxonomic classification.</title>
        <authorList>
            <person name="Goeker M."/>
        </authorList>
    </citation>
    <scope>NUCLEOTIDE SEQUENCE [LARGE SCALE GENOMIC DNA]</scope>
    <source>
        <strain evidence="2 3">DSM 27568</strain>
    </source>
</reference>
<comment type="caution">
    <text evidence="2">The sequence shown here is derived from an EMBL/GenBank/DDBJ whole genome shotgun (WGS) entry which is preliminary data.</text>
</comment>
<dbReference type="InterPro" id="IPR048015">
    <property type="entry name" value="NTP-PPase_MazG-like_N"/>
</dbReference>
<dbReference type="GO" id="GO:0006950">
    <property type="term" value="P:response to stress"/>
    <property type="evidence" value="ECO:0007669"/>
    <property type="project" value="UniProtKB-ARBA"/>
</dbReference>